<proteinExistence type="predicted"/>
<sequence length="408" mass="42704">MGEQGLGANFFRLWTASTTSALGSGVATVAAPLFVATRTTDPLVVSGAFAVSWLPWLLFALPGGVLVDRVDRRKLMIVLDGFRVLAVGVLATAMALNLANVAFLYVVLFLINSGEVVFRSASQAMIPAVVVDGRLEKANGWLFGGTQLMQGMVAGPLGAFLFVIAAGLPFFLNAATYALSALMLALIAGTYRAQKTKARTFHGDIADGFRWLMRQRLLRTMAILIGLLNLTLTAATAMLVLLARQRLGLDAVGYGLLFTAVAAGGVLGSVLGDPLIRWLTPTWTLRIGLLVETATHLVLAAVPNAYAVGVILFAFGVHGSLWGIVASSLRQRLTPPEMLGRVGSTGLFIAAGGNCVGAMMGGVLASAFGITAPYWLGFFVAVAVTATTWRVFHPSVVSPAPATAPVSG</sequence>
<name>A0A4R6SDR3_LABRH</name>
<dbReference type="PANTHER" id="PTHR23513:SF6">
    <property type="entry name" value="MAJOR FACILITATOR SUPERFAMILY ASSOCIATED DOMAIN-CONTAINING PROTEIN"/>
    <property type="match status" value="1"/>
</dbReference>
<dbReference type="PANTHER" id="PTHR23513">
    <property type="entry name" value="INTEGRAL MEMBRANE EFFLUX PROTEIN-RELATED"/>
    <property type="match status" value="1"/>
</dbReference>
<evidence type="ECO:0000259" key="8">
    <source>
        <dbReference type="PROSITE" id="PS50850"/>
    </source>
</evidence>
<keyword evidence="6 7" id="KW-0472">Membrane</keyword>
<protein>
    <submittedName>
        <fullName evidence="9">Putative MFS family arabinose efflux permease</fullName>
    </submittedName>
</protein>
<dbReference type="SUPFAM" id="SSF103473">
    <property type="entry name" value="MFS general substrate transporter"/>
    <property type="match status" value="1"/>
</dbReference>
<organism evidence="9 10">
    <name type="scientific">Labedaea rhizosphaerae</name>
    <dbReference type="NCBI Taxonomy" id="598644"/>
    <lineage>
        <taxon>Bacteria</taxon>
        <taxon>Bacillati</taxon>
        <taxon>Actinomycetota</taxon>
        <taxon>Actinomycetes</taxon>
        <taxon>Pseudonocardiales</taxon>
        <taxon>Pseudonocardiaceae</taxon>
        <taxon>Labedaea</taxon>
    </lineage>
</organism>
<keyword evidence="3" id="KW-1003">Cell membrane</keyword>
<comment type="caution">
    <text evidence="9">The sequence shown here is derived from an EMBL/GenBank/DDBJ whole genome shotgun (WGS) entry which is preliminary data.</text>
</comment>
<feature type="transmembrane region" description="Helical" evidence="7">
    <location>
        <begin position="346"/>
        <end position="368"/>
    </location>
</feature>
<evidence type="ECO:0000256" key="6">
    <source>
        <dbReference type="ARBA" id="ARBA00023136"/>
    </source>
</evidence>
<dbReference type="RefSeq" id="WP_133850973.1">
    <property type="nucleotide sequence ID" value="NZ_SNXZ01000003.1"/>
</dbReference>
<feature type="transmembrane region" description="Helical" evidence="7">
    <location>
        <begin position="220"/>
        <end position="245"/>
    </location>
</feature>
<feature type="transmembrane region" description="Helical" evidence="7">
    <location>
        <begin position="305"/>
        <end position="325"/>
    </location>
</feature>
<evidence type="ECO:0000313" key="10">
    <source>
        <dbReference type="Proteomes" id="UP000295444"/>
    </source>
</evidence>
<dbReference type="AlphaFoldDB" id="A0A4R6SDR3"/>
<feature type="transmembrane region" description="Helical" evidence="7">
    <location>
        <begin position="374"/>
        <end position="392"/>
    </location>
</feature>
<keyword evidence="2" id="KW-0813">Transport</keyword>
<accession>A0A4R6SDR3</accession>
<dbReference type="PROSITE" id="PS50850">
    <property type="entry name" value="MFS"/>
    <property type="match status" value="1"/>
</dbReference>
<feature type="domain" description="Major facilitator superfamily (MFS) profile" evidence="8">
    <location>
        <begin position="9"/>
        <end position="397"/>
    </location>
</feature>
<evidence type="ECO:0000256" key="3">
    <source>
        <dbReference type="ARBA" id="ARBA00022475"/>
    </source>
</evidence>
<keyword evidence="4 7" id="KW-0812">Transmembrane</keyword>
<feature type="transmembrane region" description="Helical" evidence="7">
    <location>
        <begin position="12"/>
        <end position="37"/>
    </location>
</feature>
<dbReference type="Pfam" id="PF05977">
    <property type="entry name" value="MFS_3"/>
    <property type="match status" value="1"/>
</dbReference>
<evidence type="ECO:0000256" key="5">
    <source>
        <dbReference type="ARBA" id="ARBA00022989"/>
    </source>
</evidence>
<gene>
    <name evidence="9" type="ORF">EV186_103804</name>
</gene>
<dbReference type="GO" id="GO:0022857">
    <property type="term" value="F:transmembrane transporter activity"/>
    <property type="evidence" value="ECO:0007669"/>
    <property type="project" value="InterPro"/>
</dbReference>
<dbReference type="Gene3D" id="1.20.1250.20">
    <property type="entry name" value="MFS general substrate transporter like domains"/>
    <property type="match status" value="1"/>
</dbReference>
<dbReference type="EMBL" id="SNXZ01000003">
    <property type="protein sequence ID" value="TDP97827.1"/>
    <property type="molecule type" value="Genomic_DNA"/>
</dbReference>
<reference evidence="9 10" key="1">
    <citation type="submission" date="2019-03" db="EMBL/GenBank/DDBJ databases">
        <title>Genomic Encyclopedia of Type Strains, Phase IV (KMG-IV): sequencing the most valuable type-strain genomes for metagenomic binning, comparative biology and taxonomic classification.</title>
        <authorList>
            <person name="Goeker M."/>
        </authorList>
    </citation>
    <scope>NUCLEOTIDE SEQUENCE [LARGE SCALE GENOMIC DNA]</scope>
    <source>
        <strain evidence="9 10">DSM 45361</strain>
    </source>
</reference>
<evidence type="ECO:0000313" key="9">
    <source>
        <dbReference type="EMBL" id="TDP97827.1"/>
    </source>
</evidence>
<dbReference type="CDD" id="cd06173">
    <property type="entry name" value="MFS_MefA_like"/>
    <property type="match status" value="1"/>
</dbReference>
<comment type="subcellular location">
    <subcellularLocation>
        <location evidence="1">Cell membrane</location>
        <topology evidence="1">Multi-pass membrane protein</topology>
    </subcellularLocation>
</comment>
<feature type="transmembrane region" description="Helical" evidence="7">
    <location>
        <begin position="251"/>
        <end position="271"/>
    </location>
</feature>
<dbReference type="GO" id="GO:0005886">
    <property type="term" value="C:plasma membrane"/>
    <property type="evidence" value="ECO:0007669"/>
    <property type="project" value="UniProtKB-SubCell"/>
</dbReference>
<keyword evidence="5 7" id="KW-1133">Transmembrane helix</keyword>
<dbReference type="InterPro" id="IPR010290">
    <property type="entry name" value="TM_effector"/>
</dbReference>
<dbReference type="Proteomes" id="UP000295444">
    <property type="component" value="Unassembled WGS sequence"/>
</dbReference>
<keyword evidence="10" id="KW-1185">Reference proteome</keyword>
<evidence type="ECO:0000256" key="7">
    <source>
        <dbReference type="SAM" id="Phobius"/>
    </source>
</evidence>
<evidence type="ECO:0000256" key="4">
    <source>
        <dbReference type="ARBA" id="ARBA00022692"/>
    </source>
</evidence>
<feature type="transmembrane region" description="Helical" evidence="7">
    <location>
        <begin position="170"/>
        <end position="191"/>
    </location>
</feature>
<feature type="transmembrane region" description="Helical" evidence="7">
    <location>
        <begin position="43"/>
        <end position="65"/>
    </location>
</feature>
<dbReference type="OrthoDB" id="145388at2"/>
<dbReference type="InterPro" id="IPR036259">
    <property type="entry name" value="MFS_trans_sf"/>
</dbReference>
<evidence type="ECO:0000256" key="2">
    <source>
        <dbReference type="ARBA" id="ARBA00022448"/>
    </source>
</evidence>
<evidence type="ECO:0000256" key="1">
    <source>
        <dbReference type="ARBA" id="ARBA00004651"/>
    </source>
</evidence>
<dbReference type="InterPro" id="IPR020846">
    <property type="entry name" value="MFS_dom"/>
</dbReference>